<gene>
    <name evidence="1" type="ORF">GLYMA_10G174300</name>
</gene>
<evidence type="ECO:0000313" key="1">
    <source>
        <dbReference type="EMBL" id="KRH34279.1"/>
    </source>
</evidence>
<dbReference type="Gramene" id="KRH34279">
    <property type="protein sequence ID" value="KRH34279"/>
    <property type="gene ID" value="GLYMA_10G174300"/>
</dbReference>
<name>A0A0R0HUQ6_SOYBN</name>
<reference evidence="2" key="2">
    <citation type="submission" date="2018-02" db="UniProtKB">
        <authorList>
            <consortium name="EnsemblPlants"/>
        </authorList>
    </citation>
    <scope>IDENTIFICATION</scope>
    <source>
        <strain evidence="2">Williams 82</strain>
    </source>
</reference>
<dbReference type="EnsemblPlants" id="KRH34279">
    <property type="protein sequence ID" value="KRH34279"/>
    <property type="gene ID" value="GLYMA_10G174300"/>
</dbReference>
<dbReference type="InParanoid" id="A0A0R0HUQ6"/>
<dbReference type="EMBL" id="CM000843">
    <property type="protein sequence ID" value="KRH34279.1"/>
    <property type="molecule type" value="Genomic_DNA"/>
</dbReference>
<reference evidence="1" key="3">
    <citation type="submission" date="2018-07" db="EMBL/GenBank/DDBJ databases">
        <title>WGS assembly of Glycine max.</title>
        <authorList>
            <person name="Schmutz J."/>
            <person name="Cannon S."/>
            <person name="Schlueter J."/>
            <person name="Ma J."/>
            <person name="Mitros T."/>
            <person name="Nelson W."/>
            <person name="Hyten D."/>
            <person name="Song Q."/>
            <person name="Thelen J."/>
            <person name="Cheng J."/>
            <person name="Xu D."/>
            <person name="Hellsten U."/>
            <person name="May G."/>
            <person name="Yu Y."/>
            <person name="Sakurai T."/>
            <person name="Umezawa T."/>
            <person name="Bhattacharyya M."/>
            <person name="Sandhu D."/>
            <person name="Valliyodan B."/>
            <person name="Lindquist E."/>
            <person name="Peto M."/>
            <person name="Grant D."/>
            <person name="Shu S."/>
            <person name="Goodstein D."/>
            <person name="Barry K."/>
            <person name="Futrell-Griggs M."/>
            <person name="Abernathy B."/>
            <person name="Du J."/>
            <person name="Tian Z."/>
            <person name="Zhu L."/>
            <person name="Gill N."/>
            <person name="Joshi T."/>
            <person name="Libault M."/>
            <person name="Sethuraman A."/>
            <person name="Zhang X."/>
            <person name="Shinozaki K."/>
            <person name="Nguyen H."/>
            <person name="Wing R."/>
            <person name="Cregan P."/>
            <person name="Specht J."/>
            <person name="Grimwood J."/>
            <person name="Rokhsar D."/>
            <person name="Stacey G."/>
            <person name="Shoemaker R."/>
            <person name="Jackson S."/>
        </authorList>
    </citation>
    <scope>NUCLEOTIDE SEQUENCE</scope>
    <source>
        <tissue evidence="1">Callus</tissue>
    </source>
</reference>
<dbReference type="AlphaFoldDB" id="A0A0R0HUQ6"/>
<evidence type="ECO:0000313" key="3">
    <source>
        <dbReference type="Proteomes" id="UP000008827"/>
    </source>
</evidence>
<keyword evidence="3" id="KW-1185">Reference proteome</keyword>
<accession>A0A0R0HUQ6</accession>
<protein>
    <submittedName>
        <fullName evidence="1 2">Uncharacterized protein</fullName>
    </submittedName>
</protein>
<organism evidence="1">
    <name type="scientific">Glycine max</name>
    <name type="common">Soybean</name>
    <name type="synonym">Glycine hispida</name>
    <dbReference type="NCBI Taxonomy" id="3847"/>
    <lineage>
        <taxon>Eukaryota</taxon>
        <taxon>Viridiplantae</taxon>
        <taxon>Streptophyta</taxon>
        <taxon>Embryophyta</taxon>
        <taxon>Tracheophyta</taxon>
        <taxon>Spermatophyta</taxon>
        <taxon>Magnoliopsida</taxon>
        <taxon>eudicotyledons</taxon>
        <taxon>Gunneridae</taxon>
        <taxon>Pentapetalae</taxon>
        <taxon>rosids</taxon>
        <taxon>fabids</taxon>
        <taxon>Fabales</taxon>
        <taxon>Fabaceae</taxon>
        <taxon>Papilionoideae</taxon>
        <taxon>50 kb inversion clade</taxon>
        <taxon>NPAAA clade</taxon>
        <taxon>indigoferoid/millettioid clade</taxon>
        <taxon>Phaseoleae</taxon>
        <taxon>Glycine</taxon>
        <taxon>Glycine subgen. Soja</taxon>
    </lineage>
</organism>
<sequence length="68" mass="8159">MSSSFSSRERMIQNFLFFFFSMHRVSVEPALRCKIVVAVVVWVKKVRCRSQWRPREEPSLRGQRFHGL</sequence>
<reference evidence="1 2" key="1">
    <citation type="journal article" date="2010" name="Nature">
        <title>Genome sequence of the palaeopolyploid soybean.</title>
        <authorList>
            <person name="Schmutz J."/>
            <person name="Cannon S.B."/>
            <person name="Schlueter J."/>
            <person name="Ma J."/>
            <person name="Mitros T."/>
            <person name="Nelson W."/>
            <person name="Hyten D.L."/>
            <person name="Song Q."/>
            <person name="Thelen J.J."/>
            <person name="Cheng J."/>
            <person name="Xu D."/>
            <person name="Hellsten U."/>
            <person name="May G.D."/>
            <person name="Yu Y."/>
            <person name="Sakurai T."/>
            <person name="Umezawa T."/>
            <person name="Bhattacharyya M.K."/>
            <person name="Sandhu D."/>
            <person name="Valliyodan B."/>
            <person name="Lindquist E."/>
            <person name="Peto M."/>
            <person name="Grant D."/>
            <person name="Shu S."/>
            <person name="Goodstein D."/>
            <person name="Barry K."/>
            <person name="Futrell-Griggs M."/>
            <person name="Abernathy B."/>
            <person name="Du J."/>
            <person name="Tian Z."/>
            <person name="Zhu L."/>
            <person name="Gill N."/>
            <person name="Joshi T."/>
            <person name="Libault M."/>
            <person name="Sethuraman A."/>
            <person name="Zhang X.-C."/>
            <person name="Shinozaki K."/>
            <person name="Nguyen H.T."/>
            <person name="Wing R.A."/>
            <person name="Cregan P."/>
            <person name="Specht J."/>
            <person name="Grimwood J."/>
            <person name="Rokhsar D."/>
            <person name="Stacey G."/>
            <person name="Shoemaker R.C."/>
            <person name="Jackson S.A."/>
        </authorList>
    </citation>
    <scope>NUCLEOTIDE SEQUENCE [LARGE SCALE GENOMIC DNA]</scope>
    <source>
        <strain evidence="2">cv. Williams 82</strain>
        <tissue evidence="1">Callus</tissue>
    </source>
</reference>
<dbReference type="Proteomes" id="UP000008827">
    <property type="component" value="Chromosome 10"/>
</dbReference>
<proteinExistence type="predicted"/>
<evidence type="ECO:0000313" key="2">
    <source>
        <dbReference type="EnsemblPlants" id="KRH34279"/>
    </source>
</evidence>